<reference evidence="1 2" key="1">
    <citation type="journal article" date="2013" name="Genome Biol.">
        <title>Genome of Acanthamoeba castellanii highlights extensive lateral gene transfer and early evolution of tyrosine kinase signaling.</title>
        <authorList>
            <person name="Clarke M."/>
            <person name="Lohan A.J."/>
            <person name="Liu B."/>
            <person name="Lagkouvardos I."/>
            <person name="Roy S."/>
            <person name="Zafar N."/>
            <person name="Bertelli C."/>
            <person name="Schilde C."/>
            <person name="Kianianmomeni A."/>
            <person name="Burglin T.R."/>
            <person name="Frech C."/>
            <person name="Turcotte B."/>
            <person name="Kopec K.O."/>
            <person name="Synnott J.M."/>
            <person name="Choo C."/>
            <person name="Paponov I."/>
            <person name="Finkler A."/>
            <person name="Soon Heng Tan C."/>
            <person name="Hutchins A.P."/>
            <person name="Weinmeier T."/>
            <person name="Rattei T."/>
            <person name="Chu J.S."/>
            <person name="Gimenez G."/>
            <person name="Irimia M."/>
            <person name="Rigden D.J."/>
            <person name="Fitzpatrick D.A."/>
            <person name="Lorenzo-Morales J."/>
            <person name="Bateman A."/>
            <person name="Chiu C.H."/>
            <person name="Tang P."/>
            <person name="Hegemann P."/>
            <person name="Fromm H."/>
            <person name="Raoult D."/>
            <person name="Greub G."/>
            <person name="Miranda-Saavedra D."/>
            <person name="Chen N."/>
            <person name="Nash P."/>
            <person name="Ginger M.L."/>
            <person name="Horn M."/>
            <person name="Schaap P."/>
            <person name="Caler L."/>
            <person name="Loftus B."/>
        </authorList>
    </citation>
    <scope>NUCLEOTIDE SEQUENCE [LARGE SCALE GENOMIC DNA]</scope>
    <source>
        <strain evidence="1 2">Neff</strain>
    </source>
</reference>
<dbReference type="AlphaFoldDB" id="L8H3C3"/>
<keyword evidence="2" id="KW-1185">Reference proteome</keyword>
<gene>
    <name evidence="1" type="ORF">ACA1_263830</name>
</gene>
<dbReference type="Proteomes" id="UP000011083">
    <property type="component" value="Unassembled WGS sequence"/>
</dbReference>
<dbReference type="GeneID" id="14919986"/>
<evidence type="ECO:0000313" key="1">
    <source>
        <dbReference type="EMBL" id="ELR19213.1"/>
    </source>
</evidence>
<dbReference type="RefSeq" id="XP_004341298.1">
    <property type="nucleotide sequence ID" value="XM_004341250.1"/>
</dbReference>
<sequence>MKAVFDKAQEKGKSVFADWLRKSLFFAVGLLYLNVFHNAKVEEHLHPNTWCAKRVLLARDAERHACDTAKEVLEKDQNILYSAIPYLGDLCEANHRSAHTEWVERATTPSNGEEPYKHAELPLGGVKENLHAFCLFMGFDSEANINALDVGARRWLVVVVVAPKP</sequence>
<evidence type="ECO:0000313" key="2">
    <source>
        <dbReference type="Proteomes" id="UP000011083"/>
    </source>
</evidence>
<protein>
    <submittedName>
        <fullName evidence="1">Uncharacterized protein</fullName>
    </submittedName>
</protein>
<proteinExistence type="predicted"/>
<name>L8H3C3_ACACF</name>
<dbReference type="VEuPathDB" id="AmoebaDB:ACA1_263830"/>
<dbReference type="EMBL" id="KB007933">
    <property type="protein sequence ID" value="ELR19213.1"/>
    <property type="molecule type" value="Genomic_DNA"/>
</dbReference>
<organism evidence="1 2">
    <name type="scientific">Acanthamoeba castellanii (strain ATCC 30010 / Neff)</name>
    <dbReference type="NCBI Taxonomy" id="1257118"/>
    <lineage>
        <taxon>Eukaryota</taxon>
        <taxon>Amoebozoa</taxon>
        <taxon>Discosea</taxon>
        <taxon>Longamoebia</taxon>
        <taxon>Centramoebida</taxon>
        <taxon>Acanthamoebidae</taxon>
        <taxon>Acanthamoeba</taxon>
    </lineage>
</organism>
<accession>L8H3C3</accession>
<dbReference type="KEGG" id="acan:ACA1_263830"/>